<evidence type="ECO:0000256" key="3">
    <source>
        <dbReference type="ARBA" id="ARBA00022679"/>
    </source>
</evidence>
<accession>A0A0F9NPE8</accession>
<feature type="compositionally biased region" description="Basic residues" evidence="4">
    <location>
        <begin position="43"/>
        <end position="53"/>
    </location>
</feature>
<dbReference type="AlphaFoldDB" id="A0A0F9NPE8"/>
<dbReference type="InterPro" id="IPR002052">
    <property type="entry name" value="DNA_methylase_N6_adenine_CS"/>
</dbReference>
<dbReference type="Pfam" id="PF01555">
    <property type="entry name" value="N6_N4_Mtase"/>
    <property type="match status" value="1"/>
</dbReference>
<name>A0A0F9NPE8_9ZZZZ</name>
<evidence type="ECO:0000313" key="6">
    <source>
        <dbReference type="EMBL" id="KKM83147.1"/>
    </source>
</evidence>
<reference evidence="6" key="1">
    <citation type="journal article" date="2015" name="Nature">
        <title>Complex archaea that bridge the gap between prokaryotes and eukaryotes.</title>
        <authorList>
            <person name="Spang A."/>
            <person name="Saw J.H."/>
            <person name="Jorgensen S.L."/>
            <person name="Zaremba-Niedzwiedzka K."/>
            <person name="Martijn J."/>
            <person name="Lind A.E."/>
            <person name="van Eijk R."/>
            <person name="Schleper C."/>
            <person name="Guy L."/>
            <person name="Ettema T.J."/>
        </authorList>
    </citation>
    <scope>NUCLEOTIDE SEQUENCE</scope>
</reference>
<feature type="domain" description="DNA methylase N-4/N-6" evidence="5">
    <location>
        <begin position="96"/>
        <end position="193"/>
    </location>
</feature>
<organism evidence="6">
    <name type="scientific">marine sediment metagenome</name>
    <dbReference type="NCBI Taxonomy" id="412755"/>
    <lineage>
        <taxon>unclassified sequences</taxon>
        <taxon>metagenomes</taxon>
        <taxon>ecological metagenomes</taxon>
    </lineage>
</organism>
<dbReference type="Gene3D" id="3.40.50.150">
    <property type="entry name" value="Vaccinia Virus protein VP39"/>
    <property type="match status" value="2"/>
</dbReference>
<dbReference type="GO" id="GO:0003677">
    <property type="term" value="F:DNA binding"/>
    <property type="evidence" value="ECO:0007669"/>
    <property type="project" value="InterPro"/>
</dbReference>
<dbReference type="PANTHER" id="PTHR13370">
    <property type="entry name" value="RNA METHYLASE-RELATED"/>
    <property type="match status" value="1"/>
</dbReference>
<evidence type="ECO:0000256" key="4">
    <source>
        <dbReference type="SAM" id="MobiDB-lite"/>
    </source>
</evidence>
<dbReference type="InterPro" id="IPR001091">
    <property type="entry name" value="RM_Methyltransferase"/>
</dbReference>
<proteinExistence type="inferred from homology"/>
<dbReference type="InterPro" id="IPR002941">
    <property type="entry name" value="DNA_methylase_N4/N6"/>
</dbReference>
<dbReference type="EMBL" id="LAZR01007758">
    <property type="protein sequence ID" value="KKM83147.1"/>
    <property type="molecule type" value="Genomic_DNA"/>
</dbReference>
<feature type="region of interest" description="Disordered" evidence="4">
    <location>
        <begin position="37"/>
        <end position="61"/>
    </location>
</feature>
<comment type="similarity">
    <text evidence="1">Belongs to the N(4)/N(6)-methyltransferase family.</text>
</comment>
<keyword evidence="3" id="KW-0808">Transferase</keyword>
<gene>
    <name evidence="6" type="ORF">LCGC14_1312350</name>
</gene>
<sequence length="209" mass="24359">MLKLNSLYNMDCLEGMQEFPDKFFDLAIVDPPYGIGESGGQFRGRKGQGHRVLPKKERDNETPKREYFSELLRISKNQIIWGGNYFTDKLPVSRCWIYWDKLMGGDFSDGELAWTSFDAVLRKFTKCNKYHGKIHPTQKPVQLYKWLLRNYATSDMKIIDTHVGSGGSIIAFEDFGCEWIGFEIDKDYYEAATKRIEQHKSQFVLDLKQ</sequence>
<evidence type="ECO:0000256" key="2">
    <source>
        <dbReference type="ARBA" id="ARBA00022603"/>
    </source>
</evidence>
<dbReference type="PANTHER" id="PTHR13370:SF24">
    <property type="entry name" value="TYPE III RESTRICTION-MODIFICATION ENZYME STYLTI MOD SUBUNIT"/>
    <property type="match status" value="1"/>
</dbReference>
<dbReference type="GO" id="GO:0005737">
    <property type="term" value="C:cytoplasm"/>
    <property type="evidence" value="ECO:0007669"/>
    <property type="project" value="TreeGrafter"/>
</dbReference>
<dbReference type="PROSITE" id="PS00092">
    <property type="entry name" value="N6_MTASE"/>
    <property type="match status" value="1"/>
</dbReference>
<dbReference type="GO" id="GO:0008170">
    <property type="term" value="F:N-methyltransferase activity"/>
    <property type="evidence" value="ECO:0007669"/>
    <property type="project" value="InterPro"/>
</dbReference>
<protein>
    <recommendedName>
        <fullName evidence="5">DNA methylase N-4/N-6 domain-containing protein</fullName>
    </recommendedName>
</protein>
<comment type="caution">
    <text evidence="6">The sequence shown here is derived from an EMBL/GenBank/DDBJ whole genome shotgun (WGS) entry which is preliminary data.</text>
</comment>
<evidence type="ECO:0000256" key="1">
    <source>
        <dbReference type="ARBA" id="ARBA00006594"/>
    </source>
</evidence>
<keyword evidence="2" id="KW-0489">Methyltransferase</keyword>
<dbReference type="SUPFAM" id="SSF53335">
    <property type="entry name" value="S-adenosyl-L-methionine-dependent methyltransferases"/>
    <property type="match status" value="1"/>
</dbReference>
<dbReference type="InterPro" id="IPR029063">
    <property type="entry name" value="SAM-dependent_MTases_sf"/>
</dbReference>
<evidence type="ECO:0000259" key="5">
    <source>
        <dbReference type="Pfam" id="PF01555"/>
    </source>
</evidence>
<dbReference type="GO" id="GO:0032259">
    <property type="term" value="P:methylation"/>
    <property type="evidence" value="ECO:0007669"/>
    <property type="project" value="UniProtKB-KW"/>
</dbReference>
<dbReference type="PRINTS" id="PR00508">
    <property type="entry name" value="S21N4MTFRASE"/>
</dbReference>